<feature type="region of interest" description="Disordered" evidence="1">
    <location>
        <begin position="1"/>
        <end position="74"/>
    </location>
</feature>
<proteinExistence type="predicted"/>
<reference evidence="2" key="1">
    <citation type="submission" date="2014-09" db="EMBL/GenBank/DDBJ databases">
        <authorList>
            <person name="Magalhaes I.L.F."/>
            <person name="Oliveira U."/>
            <person name="Santos F.R."/>
            <person name="Vidigal T.H.D.A."/>
            <person name="Brescovit A.D."/>
            <person name="Santos A.J."/>
        </authorList>
    </citation>
    <scope>NUCLEOTIDE SEQUENCE</scope>
    <source>
        <tissue evidence="2">Shoot tissue taken approximately 20 cm above the soil surface</tissue>
    </source>
</reference>
<name>A0A0A9H9K2_ARUDO</name>
<feature type="compositionally biased region" description="Basic and acidic residues" evidence="1">
    <location>
        <begin position="1"/>
        <end position="26"/>
    </location>
</feature>
<evidence type="ECO:0000313" key="2">
    <source>
        <dbReference type="EMBL" id="JAE32489.1"/>
    </source>
</evidence>
<sequence length="74" mass="7875">MNAKKTETESYCRFPSQDRERQKEPEQMQGRSFWAPILLVKEGGREGEGGGAGSVGGAYTPESLLDGVRAGAGG</sequence>
<accession>A0A0A9H9K2</accession>
<dbReference type="EMBL" id="GBRH01165407">
    <property type="protein sequence ID" value="JAE32489.1"/>
    <property type="molecule type" value="Transcribed_RNA"/>
</dbReference>
<reference evidence="2" key="2">
    <citation type="journal article" date="2015" name="Data Brief">
        <title>Shoot transcriptome of the giant reed, Arundo donax.</title>
        <authorList>
            <person name="Barrero R.A."/>
            <person name="Guerrero F.D."/>
            <person name="Moolhuijzen P."/>
            <person name="Goolsby J.A."/>
            <person name="Tidwell J."/>
            <person name="Bellgard S.E."/>
            <person name="Bellgard M.I."/>
        </authorList>
    </citation>
    <scope>NUCLEOTIDE SEQUENCE</scope>
    <source>
        <tissue evidence="2">Shoot tissue taken approximately 20 cm above the soil surface</tissue>
    </source>
</reference>
<evidence type="ECO:0000256" key="1">
    <source>
        <dbReference type="SAM" id="MobiDB-lite"/>
    </source>
</evidence>
<organism evidence="2">
    <name type="scientific">Arundo donax</name>
    <name type="common">Giant reed</name>
    <name type="synonym">Donax arundinaceus</name>
    <dbReference type="NCBI Taxonomy" id="35708"/>
    <lineage>
        <taxon>Eukaryota</taxon>
        <taxon>Viridiplantae</taxon>
        <taxon>Streptophyta</taxon>
        <taxon>Embryophyta</taxon>
        <taxon>Tracheophyta</taxon>
        <taxon>Spermatophyta</taxon>
        <taxon>Magnoliopsida</taxon>
        <taxon>Liliopsida</taxon>
        <taxon>Poales</taxon>
        <taxon>Poaceae</taxon>
        <taxon>PACMAD clade</taxon>
        <taxon>Arundinoideae</taxon>
        <taxon>Arundineae</taxon>
        <taxon>Arundo</taxon>
    </lineage>
</organism>
<protein>
    <submittedName>
        <fullName evidence="2">Uncharacterized protein</fullName>
    </submittedName>
</protein>
<dbReference type="AlphaFoldDB" id="A0A0A9H9K2"/>